<dbReference type="RefSeq" id="WP_071309961.1">
    <property type="nucleotide sequence ID" value="NZ_MLQR01000030.1"/>
</dbReference>
<dbReference type="OrthoDB" id="2677727at2"/>
<dbReference type="InterPro" id="IPR040607">
    <property type="entry name" value="ALP_N"/>
</dbReference>
<dbReference type="EMBL" id="MLQR01000030">
    <property type="protein sequence ID" value="OIJ12641.1"/>
    <property type="molecule type" value="Genomic_DNA"/>
</dbReference>
<dbReference type="Proteomes" id="UP000179524">
    <property type="component" value="Unassembled WGS sequence"/>
</dbReference>
<feature type="domain" description="Actin-like protein N-terminal" evidence="1">
    <location>
        <begin position="4"/>
        <end position="146"/>
    </location>
</feature>
<reference evidence="2 3" key="1">
    <citation type="submission" date="2016-10" db="EMBL/GenBank/DDBJ databases">
        <title>Draft genome sequences of four alkaliphilic bacteria belonging to the Anaerobacillus genus.</title>
        <authorList>
            <person name="Bassil N.M."/>
            <person name="Lloyd J.R."/>
        </authorList>
    </citation>
    <scope>NUCLEOTIDE SEQUENCE [LARGE SCALE GENOMIC DNA]</scope>
    <source>
        <strain evidence="2 3">DSM 18345</strain>
    </source>
</reference>
<evidence type="ECO:0000313" key="3">
    <source>
        <dbReference type="Proteomes" id="UP000179524"/>
    </source>
</evidence>
<protein>
    <recommendedName>
        <fullName evidence="1">Actin-like protein N-terminal domain-containing protein</fullName>
    </recommendedName>
</protein>
<sequence length="274" mass="31173">MILGIDAGNYEVKVMGPYGPYKFLSCLGEWRKRKLEQTFSKDDMEYYFEGKRGFAGTLAKYESEFIRSRMGDTKAHEDARLRVLLAIHRYSDAFEHSVVVGQPIEKHDHIEKNAIKEMLRGRHELEVNGVTKTIVIRRVEVAAEGAASFWCQPELGIVRIIDIGSGTVNGATLNDKRYIDKEAFTLNYGMNTNKSNDLESLAESIITKANKWGRQDFVRLIGGSAEMLAPYLKKYFNNLSVFEPTIFEGNSYKLVHPVYANSIGFYEIARSVFK</sequence>
<dbReference type="CDD" id="cd10227">
    <property type="entry name" value="ASKHA_NBD_ParM-like"/>
    <property type="match status" value="1"/>
</dbReference>
<proteinExistence type="predicted"/>
<dbReference type="Gene3D" id="3.30.420.40">
    <property type="match status" value="1"/>
</dbReference>
<dbReference type="AlphaFoldDB" id="A0A1S2LJP5"/>
<dbReference type="InterPro" id="IPR043129">
    <property type="entry name" value="ATPase_NBD"/>
</dbReference>
<keyword evidence="3" id="KW-1185">Reference proteome</keyword>
<gene>
    <name evidence="2" type="ORF">BKP37_12620</name>
</gene>
<comment type="caution">
    <text evidence="2">The sequence shown here is derived from an EMBL/GenBank/DDBJ whole genome shotgun (WGS) entry which is preliminary data.</text>
</comment>
<evidence type="ECO:0000313" key="2">
    <source>
        <dbReference type="EMBL" id="OIJ12641.1"/>
    </source>
</evidence>
<accession>A0A1S2LJP5</accession>
<organism evidence="2 3">
    <name type="scientific">Anaerobacillus alkalilacustris</name>
    <dbReference type="NCBI Taxonomy" id="393763"/>
    <lineage>
        <taxon>Bacteria</taxon>
        <taxon>Bacillati</taxon>
        <taxon>Bacillota</taxon>
        <taxon>Bacilli</taxon>
        <taxon>Bacillales</taxon>
        <taxon>Bacillaceae</taxon>
        <taxon>Anaerobacillus</taxon>
    </lineage>
</organism>
<dbReference type="SUPFAM" id="SSF53067">
    <property type="entry name" value="Actin-like ATPase domain"/>
    <property type="match status" value="1"/>
</dbReference>
<evidence type="ECO:0000259" key="1">
    <source>
        <dbReference type="Pfam" id="PF17989"/>
    </source>
</evidence>
<dbReference type="Pfam" id="PF17989">
    <property type="entry name" value="ALP_N"/>
    <property type="match status" value="1"/>
</dbReference>
<name>A0A1S2LJP5_9BACI</name>